<name>A0A1H7ID30_9GAMM</name>
<dbReference type="Gene3D" id="1.20.1050.10">
    <property type="match status" value="1"/>
</dbReference>
<dbReference type="EC" id="2.5.1.18" evidence="1"/>
<protein>
    <recommendedName>
        <fullName evidence="1">glutathione transferase</fullName>
        <ecNumber evidence="1">2.5.1.18</ecNumber>
    </recommendedName>
</protein>
<dbReference type="Proteomes" id="UP000185766">
    <property type="component" value="Unassembled WGS sequence"/>
</dbReference>
<dbReference type="InterPro" id="IPR004045">
    <property type="entry name" value="Glutathione_S-Trfase_N"/>
</dbReference>
<evidence type="ECO:0000256" key="3">
    <source>
        <dbReference type="ARBA" id="ARBA00047960"/>
    </source>
</evidence>
<organism evidence="6 7">
    <name type="scientific">Atopomonas hussainii</name>
    <dbReference type="NCBI Taxonomy" id="1429083"/>
    <lineage>
        <taxon>Bacteria</taxon>
        <taxon>Pseudomonadati</taxon>
        <taxon>Pseudomonadota</taxon>
        <taxon>Gammaproteobacteria</taxon>
        <taxon>Pseudomonadales</taxon>
        <taxon>Pseudomonadaceae</taxon>
        <taxon>Atopomonas</taxon>
    </lineage>
</organism>
<dbReference type="CDD" id="cd03189">
    <property type="entry name" value="GST_C_GTT1_like"/>
    <property type="match status" value="1"/>
</dbReference>
<evidence type="ECO:0000259" key="5">
    <source>
        <dbReference type="PROSITE" id="PS50405"/>
    </source>
</evidence>
<dbReference type="PANTHER" id="PTHR44051:SF9">
    <property type="entry name" value="GLUTATHIONE S-TRANSFERASE 1"/>
    <property type="match status" value="1"/>
</dbReference>
<gene>
    <name evidence="6" type="ORF">SAMN05216214_103253</name>
</gene>
<dbReference type="SFLD" id="SFLDG00358">
    <property type="entry name" value="Main_(cytGST)"/>
    <property type="match status" value="1"/>
</dbReference>
<keyword evidence="2 6" id="KW-0808">Transferase</keyword>
<dbReference type="GO" id="GO:0004364">
    <property type="term" value="F:glutathione transferase activity"/>
    <property type="evidence" value="ECO:0007669"/>
    <property type="project" value="UniProtKB-EC"/>
</dbReference>
<dbReference type="InterPro" id="IPR036282">
    <property type="entry name" value="Glutathione-S-Trfase_C_sf"/>
</dbReference>
<dbReference type="Pfam" id="PF00043">
    <property type="entry name" value="GST_C"/>
    <property type="match status" value="1"/>
</dbReference>
<evidence type="ECO:0000259" key="4">
    <source>
        <dbReference type="PROSITE" id="PS50404"/>
    </source>
</evidence>
<dbReference type="GO" id="GO:0005737">
    <property type="term" value="C:cytoplasm"/>
    <property type="evidence" value="ECO:0007669"/>
    <property type="project" value="UniProtKB-ARBA"/>
</dbReference>
<feature type="domain" description="GST C-terminal" evidence="5">
    <location>
        <begin position="85"/>
        <end position="220"/>
    </location>
</feature>
<dbReference type="Gene3D" id="3.40.30.10">
    <property type="entry name" value="Glutaredoxin"/>
    <property type="match status" value="1"/>
</dbReference>
<comment type="catalytic activity">
    <reaction evidence="3">
        <text>RX + glutathione = an S-substituted glutathione + a halide anion + H(+)</text>
        <dbReference type="Rhea" id="RHEA:16437"/>
        <dbReference type="ChEBI" id="CHEBI:15378"/>
        <dbReference type="ChEBI" id="CHEBI:16042"/>
        <dbReference type="ChEBI" id="CHEBI:17792"/>
        <dbReference type="ChEBI" id="CHEBI:57925"/>
        <dbReference type="ChEBI" id="CHEBI:90779"/>
        <dbReference type="EC" id="2.5.1.18"/>
    </reaction>
</comment>
<sequence>MLTVHHLNNSRSQRVLWLLEELEVPYTITHHQRDPKTNLAPASLKAVHPLGKSPLLDDDGQIVAESAVILEHLIERYGPQLQAAPGEAAQQARYWLHYAEGSLMPFLVMSLVFQKIKTAPMPFFIRPIAKGIADQVMKAFVEPNVSNNLRYVDAHLAKHTWFAGEQLSIADFQMSFPLEAAMHRSALAAELPHIAEYVRRMQARPAYQRALAKGGPYDYA</sequence>
<dbReference type="InterPro" id="IPR040079">
    <property type="entry name" value="Glutathione_S-Trfase"/>
</dbReference>
<evidence type="ECO:0000313" key="7">
    <source>
        <dbReference type="Proteomes" id="UP000185766"/>
    </source>
</evidence>
<feature type="domain" description="GST N-terminal" evidence="4">
    <location>
        <begin position="1"/>
        <end position="81"/>
    </location>
</feature>
<dbReference type="InterPro" id="IPR010987">
    <property type="entry name" value="Glutathione-S-Trfase_C-like"/>
</dbReference>
<accession>A0A1H7ID30</accession>
<evidence type="ECO:0000256" key="1">
    <source>
        <dbReference type="ARBA" id="ARBA00012452"/>
    </source>
</evidence>
<dbReference type="CDD" id="cd03046">
    <property type="entry name" value="GST_N_GTT1_like"/>
    <property type="match status" value="1"/>
</dbReference>
<evidence type="ECO:0000256" key="2">
    <source>
        <dbReference type="ARBA" id="ARBA00022679"/>
    </source>
</evidence>
<dbReference type="SFLD" id="SFLDS00019">
    <property type="entry name" value="Glutathione_Transferase_(cytos"/>
    <property type="match status" value="1"/>
</dbReference>
<dbReference type="PROSITE" id="PS50404">
    <property type="entry name" value="GST_NTER"/>
    <property type="match status" value="1"/>
</dbReference>
<dbReference type="SFLD" id="SFLDG01150">
    <property type="entry name" value="Main.1:_Beta-like"/>
    <property type="match status" value="1"/>
</dbReference>
<dbReference type="FunFam" id="3.40.30.10:FF:000156">
    <property type="entry name" value="Glutathione S-transferase 1"/>
    <property type="match status" value="1"/>
</dbReference>
<dbReference type="PROSITE" id="PS50405">
    <property type="entry name" value="GST_CTER"/>
    <property type="match status" value="1"/>
</dbReference>
<dbReference type="RefSeq" id="WP_074865532.1">
    <property type="nucleotide sequence ID" value="NZ_FOAS01000003.1"/>
</dbReference>
<dbReference type="STRING" id="1429083.GCA_001885685_00746"/>
<dbReference type="InterPro" id="IPR036249">
    <property type="entry name" value="Thioredoxin-like_sf"/>
</dbReference>
<dbReference type="EMBL" id="FOAS01000003">
    <property type="protein sequence ID" value="SEK59742.1"/>
    <property type="molecule type" value="Genomic_DNA"/>
</dbReference>
<dbReference type="SUPFAM" id="SSF52833">
    <property type="entry name" value="Thioredoxin-like"/>
    <property type="match status" value="1"/>
</dbReference>
<dbReference type="PANTHER" id="PTHR44051">
    <property type="entry name" value="GLUTATHIONE S-TRANSFERASE-RELATED"/>
    <property type="match status" value="1"/>
</dbReference>
<dbReference type="Pfam" id="PF13409">
    <property type="entry name" value="GST_N_2"/>
    <property type="match status" value="1"/>
</dbReference>
<dbReference type="InterPro" id="IPR004046">
    <property type="entry name" value="GST_C"/>
</dbReference>
<dbReference type="SUPFAM" id="SSF47616">
    <property type="entry name" value="GST C-terminal domain-like"/>
    <property type="match status" value="1"/>
</dbReference>
<dbReference type="GO" id="GO:0004601">
    <property type="term" value="F:peroxidase activity"/>
    <property type="evidence" value="ECO:0007669"/>
    <property type="project" value="UniProtKB-ARBA"/>
</dbReference>
<proteinExistence type="predicted"/>
<keyword evidence="7" id="KW-1185">Reference proteome</keyword>
<evidence type="ECO:0000313" key="6">
    <source>
        <dbReference type="EMBL" id="SEK59742.1"/>
    </source>
</evidence>
<reference evidence="6 7" key="1">
    <citation type="submission" date="2016-10" db="EMBL/GenBank/DDBJ databases">
        <authorList>
            <person name="de Groot N.N."/>
        </authorList>
    </citation>
    <scope>NUCLEOTIDE SEQUENCE [LARGE SCALE GENOMIC DNA]</scope>
    <source>
        <strain evidence="6 7">JCM 19513</strain>
    </source>
</reference>
<dbReference type="AlphaFoldDB" id="A0A1H7ID30"/>